<gene>
    <name evidence="3" type="ORF">BD410DRAFT_829986</name>
</gene>
<dbReference type="PANTHER" id="PTHR21310:SF15">
    <property type="entry name" value="AMINOGLYCOSIDE PHOSPHOTRANSFERASE DOMAIN-CONTAINING PROTEIN"/>
    <property type="match status" value="1"/>
</dbReference>
<dbReference type="Pfam" id="PF01636">
    <property type="entry name" value="APH"/>
    <property type="match status" value="1"/>
</dbReference>
<dbReference type="AlphaFoldDB" id="A0A4Y7PWV2"/>
<organism evidence="3 4">
    <name type="scientific">Rickenella mellea</name>
    <dbReference type="NCBI Taxonomy" id="50990"/>
    <lineage>
        <taxon>Eukaryota</taxon>
        <taxon>Fungi</taxon>
        <taxon>Dikarya</taxon>
        <taxon>Basidiomycota</taxon>
        <taxon>Agaricomycotina</taxon>
        <taxon>Agaricomycetes</taxon>
        <taxon>Hymenochaetales</taxon>
        <taxon>Rickenellaceae</taxon>
        <taxon>Rickenella</taxon>
    </lineage>
</organism>
<evidence type="ECO:0000313" key="3">
    <source>
        <dbReference type="EMBL" id="TDL19887.1"/>
    </source>
</evidence>
<protein>
    <recommendedName>
        <fullName evidence="2">Aminoglycoside phosphotransferase domain-containing protein</fullName>
    </recommendedName>
</protein>
<keyword evidence="4" id="KW-1185">Reference proteome</keyword>
<accession>A0A4Y7PWV2</accession>
<evidence type="ECO:0000313" key="4">
    <source>
        <dbReference type="Proteomes" id="UP000294933"/>
    </source>
</evidence>
<evidence type="ECO:0000256" key="1">
    <source>
        <dbReference type="SAM" id="MobiDB-lite"/>
    </source>
</evidence>
<dbReference type="InterPro" id="IPR011009">
    <property type="entry name" value="Kinase-like_dom_sf"/>
</dbReference>
<sequence>MYQGQRSCTVATRYSTCLYGVSLGIQIFALSSDDQNVVDVIARVNSPFGGGFEPPLLSVKTEFCLWSLKWLKKNTSIPFPHVFAFDANPESDVGGAYMIQERILGQPFSEGSRMEIIQQLVASRLNLYKNPEKSEFFVGRSAPNVRIERRKIDRGPWNTPREEMKVLMEEQLAEIRTEPEKILQARQRNRIDTENFRIGDFEKLYAAILQVVEKVQLLDQSVGSYSILHPDLNLHNIIVGYDEPSRIIGIIDWEGARIQTKWKYCGPDFLWNPREAPCCARSETNITWRDVSVEWGGILRKMGPRDAFSDVWRNLAQLGAFYAVDYVTEWRSNWPLLDDAAFKELDEVLQSLKNTTREILDTTKDVRTEDLVDAASELPDDRQNKRSTHAANE</sequence>
<name>A0A4Y7PWV2_9AGAM</name>
<dbReference type="VEuPathDB" id="FungiDB:BD410DRAFT_829986"/>
<dbReference type="STRING" id="50990.A0A4Y7PWV2"/>
<dbReference type="PANTHER" id="PTHR21310">
    <property type="entry name" value="AMINOGLYCOSIDE PHOSPHOTRANSFERASE-RELATED-RELATED"/>
    <property type="match status" value="1"/>
</dbReference>
<dbReference type="SUPFAM" id="SSF56112">
    <property type="entry name" value="Protein kinase-like (PK-like)"/>
    <property type="match status" value="1"/>
</dbReference>
<dbReference type="InterPro" id="IPR051678">
    <property type="entry name" value="AGP_Transferase"/>
</dbReference>
<dbReference type="Gene3D" id="3.90.1200.10">
    <property type="match status" value="1"/>
</dbReference>
<dbReference type="Proteomes" id="UP000294933">
    <property type="component" value="Unassembled WGS sequence"/>
</dbReference>
<feature type="region of interest" description="Disordered" evidence="1">
    <location>
        <begin position="372"/>
        <end position="393"/>
    </location>
</feature>
<feature type="domain" description="Aminoglycoside phosphotransferase" evidence="2">
    <location>
        <begin position="68"/>
        <end position="258"/>
    </location>
</feature>
<reference evidence="3 4" key="1">
    <citation type="submission" date="2018-06" db="EMBL/GenBank/DDBJ databases">
        <title>A transcriptomic atlas of mushroom development highlights an independent origin of complex multicellularity.</title>
        <authorList>
            <consortium name="DOE Joint Genome Institute"/>
            <person name="Krizsan K."/>
            <person name="Almasi E."/>
            <person name="Merenyi Z."/>
            <person name="Sahu N."/>
            <person name="Viragh M."/>
            <person name="Koszo T."/>
            <person name="Mondo S."/>
            <person name="Kiss B."/>
            <person name="Balint B."/>
            <person name="Kues U."/>
            <person name="Barry K."/>
            <person name="Hegedus J.C."/>
            <person name="Henrissat B."/>
            <person name="Johnson J."/>
            <person name="Lipzen A."/>
            <person name="Ohm R."/>
            <person name="Nagy I."/>
            <person name="Pangilinan J."/>
            <person name="Yan J."/>
            <person name="Xiong Y."/>
            <person name="Grigoriev I.V."/>
            <person name="Hibbett D.S."/>
            <person name="Nagy L.G."/>
        </authorList>
    </citation>
    <scope>NUCLEOTIDE SEQUENCE [LARGE SCALE GENOMIC DNA]</scope>
    <source>
        <strain evidence="3 4">SZMC22713</strain>
    </source>
</reference>
<dbReference type="InterPro" id="IPR002575">
    <property type="entry name" value="Aminoglycoside_PTrfase"/>
</dbReference>
<dbReference type="EMBL" id="ML170192">
    <property type="protein sequence ID" value="TDL19887.1"/>
    <property type="molecule type" value="Genomic_DNA"/>
</dbReference>
<dbReference type="OrthoDB" id="10003767at2759"/>
<proteinExistence type="predicted"/>
<evidence type="ECO:0000259" key="2">
    <source>
        <dbReference type="Pfam" id="PF01636"/>
    </source>
</evidence>